<dbReference type="Pfam" id="PF05593">
    <property type="entry name" value="RHS_repeat"/>
    <property type="match status" value="6"/>
</dbReference>
<reference evidence="5" key="2">
    <citation type="submission" date="2024-06" db="EMBL/GenBank/DDBJ databases">
        <authorList>
            <person name="Plum-Jensen L.E."/>
            <person name="Schramm A."/>
            <person name="Marshall I.P.G."/>
        </authorList>
    </citation>
    <scope>NUCLEOTIDE SEQUENCE</scope>
    <source>
        <strain evidence="5">Rat1</strain>
    </source>
</reference>
<feature type="compositionally biased region" description="Basic residues" evidence="2">
    <location>
        <begin position="1536"/>
        <end position="1545"/>
    </location>
</feature>
<reference evidence="5" key="1">
    <citation type="journal article" date="2024" name="Syst. Appl. Microbiol.">
        <title>First single-strain enrichments of Electrothrix cable bacteria, description of E. aestuarii sp. nov. and E. rattekaaiensis sp. nov., and proposal of a cable bacteria taxonomy following the rules of the SeqCode.</title>
        <authorList>
            <person name="Plum-Jensen L.E."/>
            <person name="Schramm A."/>
            <person name="Marshall I.P.G."/>
        </authorList>
    </citation>
    <scope>NUCLEOTIDE SEQUENCE</scope>
    <source>
        <strain evidence="5">Rat1</strain>
    </source>
</reference>
<sequence>MAKLVHNGALDSMVPAAPVAGESVTITFGLNNVSECDANGYRLAFHSVLPATPECLSGNYNGSNSAFSTPVGATGQVTANIPAAPPETAGCLVFFDILDASGTPLPVLPLGRLRIALGSGGIGPCVAPMPAISSADHVGLGDGNAAVSTEVENTTGEPILEIGSSSTDMEAGSDGQYNGGDTTVQGDNSATITAFGMCNMMATFGYNFYSFLSRYFGKSCKSGSCGGYQGFIADPVNTAIGNFVQQETDATVAGPGDSTIKLNRTYNSQAVLWTPASRVRFYPDGSEEVIAEPPQYFGKGWTSELGQYLLEIDMAPTFEGVQILYPDGHTANFRKSGSQYVSDSPGTHDVISREGDEYVMRDADCGCASEEKRFNSNGHLTALIDRNGNAVRLFYDGDKLTALENAAGRRVEFSLNEDGQIIEARLPENITLGYEYEDGLLTAFIDGRGKRTEYRYDELGQMTEIISAKGHPLVRNTYDDEYRVTEQIVGESESYSFSYEDGQTTVTDAYGNSHVHHYDDDLRLIRMDYPDGSSEQYQYDADQNRTGYTDQAGAQWQWTYDEQGNRLTADGPLGWHRDWSYNERHQVTRMTEKVDADSERTSSFTYDDKGNLTEFCNTLNACGSVTYDERGLPLRMTDLNGNTTVHQYDSEGDLISITDAEGAVTRLDHDGLGRLHSLTKPLGSEFRYSRDENSNLVAVDGPLGFHLEFSYDADDLLERKVDPKGGTIRYAYNASDKPVQVINQLGYAAATYSYGLMNERTWFTDAEGRSWEYDHDSLLRLVRLVRVAGPLGAEFRYQYNPAGRITDFTDAEGTVTHTEYDGLYRPVAVTRNWRPALAATADTNVTTRYAYNLVGDLLEKIDPEGYVFRYRYDLQSRRISSEDTEGYEWQFSYDPMGNLLRALNPRGYTTEMDYTPTYRPAQVTDPEGHAVSYGYDADGNRISRTSALGISTRYEYDALGRRIALTRNYDDALPADHQTNVRTEYGYDLAGNLIRLTNPLGYAAEFRYDAAHRRTEAVDFEGGSTLYSYDKVDNLLSLTDAEGNPTRYQYDDLNRRIRTTNAEDESTGFVYDLMGNRIQRVEADGTVTLYEHDGVYRLKGVTENFQPDQAPANDVNKTTRYSYDARGLLIEIINANAAATGFAYDGVGNLIEEVNPLGKTWTYTYDGMGNRISRRDGKGALTEYAFYPDDLLQSIAYSDGTAVSYTYNADNRRVLMQDRLGQTSWTYDPLARVTGTVDPLGSVLAATYDAAGNRTSLTYPDGSVAEYAYSPNNWMQQIIAGDTGTRHAVSQQTQYSRNRVGRVTGIINSNATETNIEYDRVYRTLRRETMNSKETVVAFAYAYNPVGHVTESVKEYGWRNPAQQRESYTYDGLHRLTGVTINPLKNNGDPVQMGYAYDPVGNRLSWSSEDDLSTQQPWDGFTITSAYNAANQLLRAETESLTHNPNRSPVQEFRYDGNGNRINVQADDGYGPVIGTDYSYDPENRLVQALDYQLTGSDAGNRINRAVTSLEYDGGGRRLVKHYDPKANQSLSSTKGGKKGGKKGGTKNGKSAPSQGVDKRMEYVFDGLDPVAEYDTLNGQYENYYRGTDRQISMAQHFNSGATGQLRWYHYNHKGDVAGLTKQNGNAVHTYRYDPYGGVIPANGNFTDPHNHYTLTGKEFDENTGLVWFGARHYDPETGVWMGQDTYRGKIILPGSLHRYMYVYDNPVILYDPYGFESPVDQTRLPEKFRTESLFYRFVNLIDFKPGRSEDVRGTMLGNEKYSSYDLTREEMTDVGNYNFGYAGAKYGIPLKDLLAIGDLDQYFHGKQGCRLCLPKDNPRDAEMIREGYYDYYKDYIEYIKKAISCLWGR</sequence>
<evidence type="ECO:0000259" key="4">
    <source>
        <dbReference type="Pfam" id="PF25023"/>
    </source>
</evidence>
<dbReference type="InterPro" id="IPR050708">
    <property type="entry name" value="T6SS_VgrG/RHS"/>
</dbReference>
<dbReference type="InterPro" id="IPR045351">
    <property type="entry name" value="DUF6531"/>
</dbReference>
<evidence type="ECO:0000259" key="3">
    <source>
        <dbReference type="Pfam" id="PF20148"/>
    </source>
</evidence>
<dbReference type="InterPro" id="IPR056823">
    <property type="entry name" value="TEN-like_YD-shell"/>
</dbReference>
<feature type="region of interest" description="Disordered" evidence="2">
    <location>
        <begin position="160"/>
        <end position="181"/>
    </location>
</feature>
<protein>
    <submittedName>
        <fullName evidence="5">RHS repeat-associated core domain-containing protein</fullName>
    </submittedName>
</protein>
<keyword evidence="1" id="KW-0677">Repeat</keyword>
<dbReference type="EMBL" id="CP159373">
    <property type="protein sequence ID" value="XCN73322.1"/>
    <property type="molecule type" value="Genomic_DNA"/>
</dbReference>
<dbReference type="KEGG" id="eaj:Q3M24_00770"/>
<dbReference type="InterPro" id="IPR006530">
    <property type="entry name" value="YD"/>
</dbReference>
<gene>
    <name evidence="5" type="ORF">Q3M24_00770</name>
</gene>
<proteinExistence type="predicted"/>
<dbReference type="PANTHER" id="PTHR32305">
    <property type="match status" value="1"/>
</dbReference>
<dbReference type="NCBIfam" id="TIGR03696">
    <property type="entry name" value="Rhs_assc_core"/>
    <property type="match status" value="1"/>
</dbReference>
<feature type="domain" description="Teneurin-like YD-shell" evidence="4">
    <location>
        <begin position="375"/>
        <end position="471"/>
    </location>
</feature>
<organism evidence="5">
    <name type="scientific">Candidatus Electrothrix aestuarii</name>
    <dbReference type="NCBI Taxonomy" id="3062594"/>
    <lineage>
        <taxon>Bacteria</taxon>
        <taxon>Pseudomonadati</taxon>
        <taxon>Thermodesulfobacteriota</taxon>
        <taxon>Desulfobulbia</taxon>
        <taxon>Desulfobulbales</taxon>
        <taxon>Desulfobulbaceae</taxon>
        <taxon>Candidatus Electrothrix</taxon>
    </lineage>
</organism>
<dbReference type="NCBIfam" id="TIGR01643">
    <property type="entry name" value="YD_repeat_2x"/>
    <property type="match status" value="11"/>
</dbReference>
<feature type="domain" description="DUF6531" evidence="3">
    <location>
        <begin position="234"/>
        <end position="333"/>
    </location>
</feature>
<dbReference type="Pfam" id="PF20148">
    <property type="entry name" value="DUF6531"/>
    <property type="match status" value="1"/>
</dbReference>
<dbReference type="InterPro" id="IPR022385">
    <property type="entry name" value="Rhs_assc_core"/>
</dbReference>
<evidence type="ECO:0000313" key="5">
    <source>
        <dbReference type="EMBL" id="XCN73322.1"/>
    </source>
</evidence>
<evidence type="ECO:0000256" key="2">
    <source>
        <dbReference type="SAM" id="MobiDB-lite"/>
    </source>
</evidence>
<feature type="region of interest" description="Disordered" evidence="2">
    <location>
        <begin position="1517"/>
        <end position="1558"/>
    </location>
</feature>
<dbReference type="Gene3D" id="2.180.10.10">
    <property type="entry name" value="RHS repeat-associated core"/>
    <property type="match status" value="4"/>
</dbReference>
<name>A0AAU8LVT5_9BACT</name>
<feature type="domain" description="Teneurin-like YD-shell" evidence="4">
    <location>
        <begin position="764"/>
        <end position="894"/>
    </location>
</feature>
<dbReference type="PANTHER" id="PTHR32305:SF15">
    <property type="entry name" value="PROTEIN RHSA-RELATED"/>
    <property type="match status" value="1"/>
</dbReference>
<dbReference type="Pfam" id="PF25023">
    <property type="entry name" value="TEN_YD-shell"/>
    <property type="match status" value="2"/>
</dbReference>
<accession>A0AAU8LVT5</accession>
<evidence type="ECO:0000256" key="1">
    <source>
        <dbReference type="ARBA" id="ARBA00022737"/>
    </source>
</evidence>
<dbReference type="InterPro" id="IPR031325">
    <property type="entry name" value="RHS_repeat"/>
</dbReference>